<dbReference type="PROSITE" id="PS51482">
    <property type="entry name" value="DEGV"/>
    <property type="match status" value="1"/>
</dbReference>
<dbReference type="Pfam" id="PF02645">
    <property type="entry name" value="DegV"/>
    <property type="match status" value="1"/>
</dbReference>
<reference evidence="2 3" key="1">
    <citation type="journal article" date="2019" name="Nat. Med.">
        <title>A library of human gut bacterial isolates paired with longitudinal multiomics data enables mechanistic microbiome research.</title>
        <authorList>
            <person name="Poyet M."/>
            <person name="Groussin M."/>
            <person name="Gibbons S.M."/>
            <person name="Avila-Pacheco J."/>
            <person name="Jiang X."/>
            <person name="Kearney S.M."/>
            <person name="Perrotta A.R."/>
            <person name="Berdy B."/>
            <person name="Zhao S."/>
            <person name="Lieberman T.D."/>
            <person name="Swanson P.K."/>
            <person name="Smith M."/>
            <person name="Roesemann S."/>
            <person name="Alexander J.E."/>
            <person name="Rich S.A."/>
            <person name="Livny J."/>
            <person name="Vlamakis H."/>
            <person name="Clish C."/>
            <person name="Bullock K."/>
            <person name="Deik A."/>
            <person name="Scott J."/>
            <person name="Pierce K.A."/>
            <person name="Xavier R.J."/>
            <person name="Alm E.J."/>
        </authorList>
    </citation>
    <scope>NUCLEOTIDE SEQUENCE [LARGE SCALE GENOMIC DNA]</scope>
    <source>
        <strain evidence="2 3">BIOML-A198</strain>
    </source>
</reference>
<evidence type="ECO:0000256" key="1">
    <source>
        <dbReference type="ARBA" id="ARBA00023121"/>
    </source>
</evidence>
<dbReference type="Gene3D" id="3.30.1180.10">
    <property type="match status" value="1"/>
</dbReference>
<dbReference type="RefSeq" id="WP_006784615.1">
    <property type="nucleotide sequence ID" value="NZ_CABJBH010000001.1"/>
</dbReference>
<dbReference type="InterPro" id="IPR050270">
    <property type="entry name" value="DegV_domain_contain"/>
</dbReference>
<proteinExistence type="predicted"/>
<dbReference type="GO" id="GO:0008289">
    <property type="term" value="F:lipid binding"/>
    <property type="evidence" value="ECO:0007669"/>
    <property type="project" value="UniProtKB-KW"/>
</dbReference>
<evidence type="ECO:0000313" key="3">
    <source>
        <dbReference type="Proteomes" id="UP000487649"/>
    </source>
</evidence>
<dbReference type="InterPro" id="IPR043168">
    <property type="entry name" value="DegV_C"/>
</dbReference>
<dbReference type="AlphaFoldDB" id="A0A173RDV0"/>
<dbReference type="PANTHER" id="PTHR33434">
    <property type="entry name" value="DEGV DOMAIN-CONTAINING PROTEIN DR_1986-RELATED"/>
    <property type="match status" value="1"/>
</dbReference>
<dbReference type="OrthoDB" id="9775494at2"/>
<accession>A0A173RDV0</accession>
<dbReference type="InterPro" id="IPR003797">
    <property type="entry name" value="DegV"/>
</dbReference>
<dbReference type="NCBIfam" id="TIGR00762">
    <property type="entry name" value="DegV"/>
    <property type="match status" value="1"/>
</dbReference>
<dbReference type="Proteomes" id="UP000487649">
    <property type="component" value="Unassembled WGS sequence"/>
</dbReference>
<dbReference type="SUPFAM" id="SSF82549">
    <property type="entry name" value="DAK1/DegV-like"/>
    <property type="match status" value="1"/>
</dbReference>
<name>A0A173RDV0_9FIRM</name>
<sequence length="288" mass="32309">MKIAIVTDSLTHLTTSDLERYPYVYYGYLNVIVNDQTYVEHKEINNKELFNLIDSGASYSTSQPSPDVFVQIYEQIKDEYDYILSLHCTPKVSGTVNAARIASTMVDGLEGRISVIDLNTASIGEENIIIKVCQLIDEGKSLDELLKVIEFYRNHTTLCLVIDDLNTLVKTGRLSKTAASIGNLLNIKPIIGLVDAQLDVLDKVRTKKRVLKWMVEHLKEEIEKSGKQIVRLTYSNDLELAQELKKLMEEACGDQAEVHVGNEIGPVMAIHFGRGGVGACWMPDQYKI</sequence>
<dbReference type="Gene3D" id="3.40.50.10170">
    <property type="match status" value="1"/>
</dbReference>
<dbReference type="EMBL" id="WMQE01000028">
    <property type="protein sequence ID" value="MTK22012.1"/>
    <property type="molecule type" value="Genomic_DNA"/>
</dbReference>
<protein>
    <submittedName>
        <fullName evidence="2">DegV family EDD domain-containing protein</fullName>
    </submittedName>
</protein>
<dbReference type="PANTHER" id="PTHR33434:SF2">
    <property type="entry name" value="FATTY ACID-BINDING PROTEIN TM_1468"/>
    <property type="match status" value="1"/>
</dbReference>
<keyword evidence="1" id="KW-0446">Lipid-binding</keyword>
<dbReference type="GeneID" id="60057806"/>
<comment type="caution">
    <text evidence="2">The sequence shown here is derived from an EMBL/GenBank/DDBJ whole genome shotgun (WGS) entry which is preliminary data.</text>
</comment>
<organism evidence="2 3">
    <name type="scientific">Turicibacter sanguinis</name>
    <dbReference type="NCBI Taxonomy" id="154288"/>
    <lineage>
        <taxon>Bacteria</taxon>
        <taxon>Bacillati</taxon>
        <taxon>Bacillota</taxon>
        <taxon>Erysipelotrichia</taxon>
        <taxon>Erysipelotrichales</taxon>
        <taxon>Turicibacteraceae</taxon>
        <taxon>Turicibacter</taxon>
    </lineage>
</organism>
<evidence type="ECO:0000313" key="2">
    <source>
        <dbReference type="EMBL" id="MTK22012.1"/>
    </source>
</evidence>
<gene>
    <name evidence="2" type="ORF">GMA92_11365</name>
</gene>